<evidence type="ECO:0008006" key="4">
    <source>
        <dbReference type="Google" id="ProtNLM"/>
    </source>
</evidence>
<evidence type="ECO:0000313" key="2">
    <source>
        <dbReference type="EMBL" id="KAF2759423.1"/>
    </source>
</evidence>
<dbReference type="OrthoDB" id="4585232at2759"/>
<name>A0A6A6W9S2_9PEZI</name>
<evidence type="ECO:0000256" key="1">
    <source>
        <dbReference type="SAM" id="SignalP"/>
    </source>
</evidence>
<dbReference type="EMBL" id="ML996570">
    <property type="protein sequence ID" value="KAF2759423.1"/>
    <property type="molecule type" value="Genomic_DNA"/>
</dbReference>
<proteinExistence type="predicted"/>
<reference evidence="2" key="1">
    <citation type="journal article" date="2020" name="Stud. Mycol.">
        <title>101 Dothideomycetes genomes: a test case for predicting lifestyles and emergence of pathogens.</title>
        <authorList>
            <person name="Haridas S."/>
            <person name="Albert R."/>
            <person name="Binder M."/>
            <person name="Bloem J."/>
            <person name="Labutti K."/>
            <person name="Salamov A."/>
            <person name="Andreopoulos B."/>
            <person name="Baker S."/>
            <person name="Barry K."/>
            <person name="Bills G."/>
            <person name="Bluhm B."/>
            <person name="Cannon C."/>
            <person name="Castanera R."/>
            <person name="Culley D."/>
            <person name="Daum C."/>
            <person name="Ezra D."/>
            <person name="Gonzalez J."/>
            <person name="Henrissat B."/>
            <person name="Kuo A."/>
            <person name="Liang C."/>
            <person name="Lipzen A."/>
            <person name="Lutzoni F."/>
            <person name="Magnuson J."/>
            <person name="Mondo S."/>
            <person name="Nolan M."/>
            <person name="Ohm R."/>
            <person name="Pangilinan J."/>
            <person name="Park H.-J."/>
            <person name="Ramirez L."/>
            <person name="Alfaro M."/>
            <person name="Sun H."/>
            <person name="Tritt A."/>
            <person name="Yoshinaga Y."/>
            <person name="Zwiers L.-H."/>
            <person name="Turgeon B."/>
            <person name="Goodwin S."/>
            <person name="Spatafora J."/>
            <person name="Crous P."/>
            <person name="Grigoriev I."/>
        </authorList>
    </citation>
    <scope>NUCLEOTIDE SEQUENCE</scope>
    <source>
        <strain evidence="2">CBS 121739</strain>
    </source>
</reference>
<dbReference type="GO" id="GO:0008237">
    <property type="term" value="F:metallopeptidase activity"/>
    <property type="evidence" value="ECO:0007669"/>
    <property type="project" value="InterPro"/>
</dbReference>
<dbReference type="InterPro" id="IPR024079">
    <property type="entry name" value="MetalloPept_cat_dom_sf"/>
</dbReference>
<protein>
    <recommendedName>
        <fullName evidence="4">Lysine-specific metallo-endopeptidase domain-containing protein</fullName>
    </recommendedName>
</protein>
<organism evidence="2 3">
    <name type="scientific">Pseudovirgaria hyperparasitica</name>
    <dbReference type="NCBI Taxonomy" id="470096"/>
    <lineage>
        <taxon>Eukaryota</taxon>
        <taxon>Fungi</taxon>
        <taxon>Dikarya</taxon>
        <taxon>Ascomycota</taxon>
        <taxon>Pezizomycotina</taxon>
        <taxon>Dothideomycetes</taxon>
        <taxon>Dothideomycetes incertae sedis</taxon>
        <taxon>Acrospermales</taxon>
        <taxon>Acrospermaceae</taxon>
        <taxon>Pseudovirgaria</taxon>
    </lineage>
</organism>
<dbReference type="Gene3D" id="3.40.390.10">
    <property type="entry name" value="Collagenase (Catalytic Domain)"/>
    <property type="match status" value="1"/>
</dbReference>
<dbReference type="RefSeq" id="XP_033601874.1">
    <property type="nucleotide sequence ID" value="XM_033749402.1"/>
</dbReference>
<dbReference type="Proteomes" id="UP000799437">
    <property type="component" value="Unassembled WGS sequence"/>
</dbReference>
<evidence type="ECO:0000313" key="3">
    <source>
        <dbReference type="Proteomes" id="UP000799437"/>
    </source>
</evidence>
<gene>
    <name evidence="2" type="ORF">EJ05DRAFT_537690</name>
</gene>
<dbReference type="AlphaFoldDB" id="A0A6A6W9S2"/>
<feature type="signal peptide" evidence="1">
    <location>
        <begin position="1"/>
        <end position="20"/>
    </location>
</feature>
<sequence length="335" mass="38116">MVTLRLFALCACLLFTSVVAQDPLVKYWVHESCLARPAMVEAIDEAILMARLAASRMRNINRDLDILKAFRRVFLTELYPRGTQPYPERQAWDRVHWIMANIGAARKYERMSDANTHIYCDDQDRWARLPTEGAMWFDTTPAYRVNVNGMTLPLFRDAGKPHCKMMVEGDTERIDDENHFETYGVTYNLEAGAERYYGSWLSIITVCGPMCDAEITTLGADRTRDWTRFPLTYNLDDDSDVDVDDDDFTTFGNGEIQGYASVLVLHEFTHAGAFRTDDIEPAYGWRNIIRKPAQDALNNGENYGYFGALALLGAMGFKLSDNPAEAIEGRLVRAR</sequence>
<keyword evidence="3" id="KW-1185">Reference proteome</keyword>
<accession>A0A6A6W9S2</accession>
<feature type="chain" id="PRO_5025463721" description="Lysine-specific metallo-endopeptidase domain-containing protein" evidence="1">
    <location>
        <begin position="21"/>
        <end position="335"/>
    </location>
</feature>
<dbReference type="GeneID" id="54490456"/>
<keyword evidence="1" id="KW-0732">Signal</keyword>